<evidence type="ECO:0000259" key="4">
    <source>
        <dbReference type="Pfam" id="PF03763"/>
    </source>
</evidence>
<organism evidence="5 6">
    <name type="scientific">Riccia fluitans</name>
    <dbReference type="NCBI Taxonomy" id="41844"/>
    <lineage>
        <taxon>Eukaryota</taxon>
        <taxon>Viridiplantae</taxon>
        <taxon>Streptophyta</taxon>
        <taxon>Embryophyta</taxon>
        <taxon>Marchantiophyta</taxon>
        <taxon>Marchantiopsida</taxon>
        <taxon>Marchantiidae</taxon>
        <taxon>Marchantiales</taxon>
        <taxon>Ricciaceae</taxon>
        <taxon>Riccia</taxon>
    </lineage>
</organism>
<comment type="similarity">
    <text evidence="1">Belongs to the remorin family.</text>
</comment>
<feature type="coiled-coil region" evidence="2">
    <location>
        <begin position="661"/>
        <end position="688"/>
    </location>
</feature>
<dbReference type="Pfam" id="PF03763">
    <property type="entry name" value="Remorin_C"/>
    <property type="match status" value="1"/>
</dbReference>
<dbReference type="EMBL" id="JBHFFA010000006">
    <property type="protein sequence ID" value="KAL2623201.1"/>
    <property type="molecule type" value="Genomic_DNA"/>
</dbReference>
<feature type="region of interest" description="Disordered" evidence="3">
    <location>
        <begin position="170"/>
        <end position="230"/>
    </location>
</feature>
<dbReference type="InterPro" id="IPR005516">
    <property type="entry name" value="Remorin_C"/>
</dbReference>
<keyword evidence="2" id="KW-0175">Coiled coil</keyword>
<name>A0ABD1Y8Z3_9MARC</name>
<dbReference type="Proteomes" id="UP001605036">
    <property type="component" value="Unassembled WGS sequence"/>
</dbReference>
<sequence>MSHKEATTVALAEALGQHQIFMKLKARPITTTKEVESPKSVISDPRIVSPASSASASLERRLCDLKKAPRYDQVYSISDADEENLPTAAALTRQLSTKDRESERNGLVSVSVAHPLPSAPARMGLLSGPPSQTSSPRNRILRTVNKDGSKYVRASDNEFQVRRLAAAPGADTISNSGSLPHSDTNPSSGSLPHPLGDGRYGPAGYRHKTRSLFSPGDSPGHPPSFGDSPRSALLELSSEVVVKETSKFIKEFTDIPYSPRNGGKPLSSVYDAFDSVPSIRLAEGRRKSDGHLSSACVMFPPDEYGHSSLHTMPSALMQAQSQGNSLRNSYSEGQFEKNHFGGKYSGLGEAVKNGLILPQQRFVPGQFLKSNPFNPRPQPAKWDDAEKWLVNPGTVRSGSHSQHGYGAVSLGSRQQGKPHSLRSSPGNSESLQHSVEPYESRLMSDDGVVGGTQPFAVDAETKTNGGGQEGLLGDVKQKQSDASVGDVIVARSEDKFADTITVQNTSPNNGRLVIVMKDAATEITPSTSQRDIATPITPVQSFHAAATPPRIHDDPARLNTTPVHSERITASVGVDVTELQNCHQAKLELDQVAAIDTSWTTREEEVEESAKSLRLSVDFKEVKKNVLEARAAAWEEAEQSKYMSRYHREEAKIVAWEAHQKAKAEAEMRKVEVKLERMRSHANEILQNKIASVHMRAENMRAAAAAACGEQAAKTNQWAQRIRSSGRSPSSTLLCCFPGCFSS</sequence>
<feature type="domain" description="Remorin C-terminal" evidence="4">
    <location>
        <begin position="627"/>
        <end position="730"/>
    </location>
</feature>
<reference evidence="5 6" key="1">
    <citation type="submission" date="2024-09" db="EMBL/GenBank/DDBJ databases">
        <title>Chromosome-scale assembly of Riccia fluitans.</title>
        <authorList>
            <person name="Paukszto L."/>
            <person name="Sawicki J."/>
            <person name="Karawczyk K."/>
            <person name="Piernik-Szablinska J."/>
            <person name="Szczecinska M."/>
            <person name="Mazdziarz M."/>
        </authorList>
    </citation>
    <scope>NUCLEOTIDE SEQUENCE [LARGE SCALE GENOMIC DNA]</scope>
    <source>
        <strain evidence="5">Rf_01</strain>
        <tissue evidence="5">Aerial parts of the thallus</tissue>
    </source>
</reference>
<dbReference type="AlphaFoldDB" id="A0ABD1Y8Z3"/>
<comment type="caution">
    <text evidence="5">The sequence shown here is derived from an EMBL/GenBank/DDBJ whole genome shotgun (WGS) entry which is preliminary data.</text>
</comment>
<feature type="region of interest" description="Disordered" evidence="3">
    <location>
        <begin position="391"/>
        <end position="480"/>
    </location>
</feature>
<evidence type="ECO:0000313" key="5">
    <source>
        <dbReference type="EMBL" id="KAL2623201.1"/>
    </source>
</evidence>
<protein>
    <recommendedName>
        <fullName evidence="4">Remorin C-terminal domain-containing protein</fullName>
    </recommendedName>
</protein>
<dbReference type="PANTHER" id="PTHR31471">
    <property type="entry name" value="OS02G0116800 PROTEIN"/>
    <property type="match status" value="1"/>
</dbReference>
<proteinExistence type="inferred from homology"/>
<feature type="compositionally biased region" description="Basic and acidic residues" evidence="3">
    <location>
        <begin position="144"/>
        <end position="155"/>
    </location>
</feature>
<evidence type="ECO:0000256" key="2">
    <source>
        <dbReference type="SAM" id="Coils"/>
    </source>
</evidence>
<dbReference type="PANTHER" id="PTHR31471:SF1">
    <property type="entry name" value="OS12G0613600 PROTEIN"/>
    <property type="match status" value="1"/>
</dbReference>
<feature type="region of interest" description="Disordered" evidence="3">
    <location>
        <begin position="113"/>
        <end position="155"/>
    </location>
</feature>
<evidence type="ECO:0000256" key="1">
    <source>
        <dbReference type="ARBA" id="ARBA00005711"/>
    </source>
</evidence>
<evidence type="ECO:0000256" key="3">
    <source>
        <dbReference type="SAM" id="MobiDB-lite"/>
    </source>
</evidence>
<feature type="compositionally biased region" description="Polar residues" evidence="3">
    <location>
        <begin position="172"/>
        <end position="190"/>
    </location>
</feature>
<evidence type="ECO:0000313" key="6">
    <source>
        <dbReference type="Proteomes" id="UP001605036"/>
    </source>
</evidence>
<accession>A0ABD1Y8Z3</accession>
<gene>
    <name evidence="5" type="ORF">R1flu_003406</name>
</gene>
<keyword evidence="6" id="KW-1185">Reference proteome</keyword>
<feature type="compositionally biased region" description="Polar residues" evidence="3">
    <location>
        <begin position="411"/>
        <end position="433"/>
    </location>
</feature>